<protein>
    <recommendedName>
        <fullName evidence="5">Phage tail tape measure protein</fullName>
    </recommendedName>
</protein>
<feature type="region of interest" description="Disordered" evidence="2">
    <location>
        <begin position="708"/>
        <end position="730"/>
    </location>
</feature>
<evidence type="ECO:0000256" key="1">
    <source>
        <dbReference type="SAM" id="Coils"/>
    </source>
</evidence>
<organism evidence="3 4">
    <name type="scientific">Arsenicibacter rosenii</name>
    <dbReference type="NCBI Taxonomy" id="1750698"/>
    <lineage>
        <taxon>Bacteria</taxon>
        <taxon>Pseudomonadati</taxon>
        <taxon>Bacteroidota</taxon>
        <taxon>Cytophagia</taxon>
        <taxon>Cytophagales</taxon>
        <taxon>Spirosomataceae</taxon>
        <taxon>Arsenicibacter</taxon>
    </lineage>
</organism>
<keyword evidence="1" id="KW-0175">Coiled coil</keyword>
<evidence type="ECO:0000313" key="3">
    <source>
        <dbReference type="EMBL" id="OIN57619.1"/>
    </source>
</evidence>
<reference evidence="3 4" key="1">
    <citation type="submission" date="2016-10" db="EMBL/GenBank/DDBJ databases">
        <title>Arsenicibacter rosenii gen. nov., sp. nov., an efficient arsenic-methylating bacterium isolated from an arsenic-contaminated paddy soil.</title>
        <authorList>
            <person name="Huang K."/>
        </authorList>
    </citation>
    <scope>NUCLEOTIDE SEQUENCE [LARGE SCALE GENOMIC DNA]</scope>
    <source>
        <strain evidence="3 4">SM-1</strain>
    </source>
</reference>
<feature type="coiled-coil region" evidence="1">
    <location>
        <begin position="799"/>
        <end position="833"/>
    </location>
</feature>
<gene>
    <name evidence="3" type="ORF">BLX24_19270</name>
</gene>
<comment type="caution">
    <text evidence="3">The sequence shown here is derived from an EMBL/GenBank/DDBJ whole genome shotgun (WGS) entry which is preliminary data.</text>
</comment>
<sequence>MATTQNDRAVISLVINGEQAKASLKEISLATTRLRSEVLKMKEADNPELYRQKVKELNAMNAAYRAQMSTLSQVTTAWQRFKKEMGTVAVGVVGGNVMTWGLQQFASLVPDTINRTMKLRDAFADIEKATGLSSQKVKELNRELKNIDTRTSNDDLRSIAVVGGQLGIANAELVDFVKNTDMAVVALGDEFKGGAEEVGKVFGGIAKLYKETKTMNIGKAINDIGSAVNELGADGAATGPVIAEFVTRIGQMGDLAPSLTMSLALGASFQELGLTAEIAASGLTGLLSTAAKESDLFGQQLRMSKKELEALINTKPDEFIRQLAASFKGMTATQVQQQLAALKVESQESAKVMSILANNTTLVESKFRLTAKAMAEGSSLAKEAAARNHQLAKDLKDLNEWFSGLLTSEGLQNFLVKAVHNTLEFTRVLSRLGPWLKENQEYLYLFAAATVAYYGATIKATLATVANTAAETYRKVAYEAGFRWLIISEAATKAYAFTTGVLTGQISLQTAAVTIARGVWTGFNAILAANPIGAVVAAMTALVFIVKRSSEHAEQNLAIAREQARIQFELKREIINHSRAQDELNKKVSTYNDLSAQEQANTKKSIALKMAEASARLANLKARARELALQAAGNEPTAWEKLKYDAENFFKFKQGSRRGAIFEIQRQKMNEAYSGAMAGSDELQREIDGYKEFQKQLEVFDRMKSGGGVVTPPTIKDKDKKGNAKTQAEKDADSLEKMLEDARQRIMEGEKTDYEKQVAAFAEKYSKMYELAKTDETKITEIRRLSLLEWGNIEKKYNEEQAEKKQQELSTRLSEAEQELELERQLRAREIQRMLDDGKLTQEQARTGELNNEEIYLEAKKLLYSGHYKALEELFQGFADKEKSIAEKRKKDLGKIDKEIQQNQNEKGAQQSKNAQETNQQQKDLISQKDKEKEKQLELALTYKETGQMAAEALKSTFQEHTVAYKAAIAAQKAFAIAEVIINLQRQIALINAQASTYMANPAQGAAIRTAQATAARIQAGVAIAAIAAAGARELSAKGTQLNPNTPTKAIGGYTDINTLRMDTSGSPSGFVSDPTYFALGSRSYVAGEAGQEFIINNRALQSPVVASFARMINAVQQSGHYSALSGGSAAQGSGPAAVPADQSAVLAEMRAMNRQMRDMSSAVIYAVNESNNYFRLKKRDERVEEIRKGSSL</sequence>
<accession>A0A1S2VFY8</accession>
<feature type="compositionally biased region" description="Basic and acidic residues" evidence="2">
    <location>
        <begin position="715"/>
        <end position="730"/>
    </location>
</feature>
<keyword evidence="4" id="KW-1185">Reference proteome</keyword>
<evidence type="ECO:0000256" key="2">
    <source>
        <dbReference type="SAM" id="MobiDB-lite"/>
    </source>
</evidence>
<evidence type="ECO:0008006" key="5">
    <source>
        <dbReference type="Google" id="ProtNLM"/>
    </source>
</evidence>
<dbReference type="Proteomes" id="UP000181790">
    <property type="component" value="Unassembled WGS sequence"/>
</dbReference>
<evidence type="ECO:0000313" key="4">
    <source>
        <dbReference type="Proteomes" id="UP000181790"/>
    </source>
</evidence>
<dbReference type="AlphaFoldDB" id="A0A1S2VFY8"/>
<proteinExistence type="predicted"/>
<feature type="region of interest" description="Disordered" evidence="2">
    <location>
        <begin position="902"/>
        <end position="930"/>
    </location>
</feature>
<feature type="coiled-coil region" evidence="1">
    <location>
        <begin position="603"/>
        <end position="630"/>
    </location>
</feature>
<dbReference type="EMBL" id="MORL01000011">
    <property type="protein sequence ID" value="OIN57619.1"/>
    <property type="molecule type" value="Genomic_DNA"/>
</dbReference>
<name>A0A1S2VFY8_9BACT</name>
<feature type="compositionally biased region" description="Polar residues" evidence="2">
    <location>
        <begin position="902"/>
        <end position="925"/>
    </location>
</feature>
<dbReference type="RefSeq" id="WP_071504826.1">
    <property type="nucleotide sequence ID" value="NZ_MORL01000011.1"/>
</dbReference>
<dbReference type="OrthoDB" id="840436at2"/>